<evidence type="ECO:0000313" key="3">
    <source>
        <dbReference type="EMBL" id="MFC0384868.1"/>
    </source>
</evidence>
<dbReference type="Gene3D" id="3.40.190.150">
    <property type="entry name" value="Bordetella uptake gene, domain 1"/>
    <property type="match status" value="1"/>
</dbReference>
<dbReference type="RefSeq" id="WP_377049002.1">
    <property type="nucleotide sequence ID" value="NZ_JBHLVZ010000002.1"/>
</dbReference>
<evidence type="ECO:0000256" key="2">
    <source>
        <dbReference type="SAM" id="SignalP"/>
    </source>
</evidence>
<evidence type="ECO:0000256" key="1">
    <source>
        <dbReference type="ARBA" id="ARBA00006987"/>
    </source>
</evidence>
<dbReference type="SUPFAM" id="SSF53850">
    <property type="entry name" value="Periplasmic binding protein-like II"/>
    <property type="match status" value="1"/>
</dbReference>
<dbReference type="InterPro" id="IPR042100">
    <property type="entry name" value="Bug_dom1"/>
</dbReference>
<dbReference type="Pfam" id="PF03401">
    <property type="entry name" value="TctC"/>
    <property type="match status" value="1"/>
</dbReference>
<dbReference type="EMBL" id="JBHLVZ010000002">
    <property type="protein sequence ID" value="MFC0384868.1"/>
    <property type="molecule type" value="Genomic_DNA"/>
</dbReference>
<dbReference type="CDD" id="cd13578">
    <property type="entry name" value="PBP2_Bug27"/>
    <property type="match status" value="1"/>
</dbReference>
<protein>
    <submittedName>
        <fullName evidence="3">Tripartite tricarboxylate transporter substrate binding protein</fullName>
    </submittedName>
</protein>
<dbReference type="Gene3D" id="3.40.190.10">
    <property type="entry name" value="Periplasmic binding protein-like II"/>
    <property type="match status" value="1"/>
</dbReference>
<sequence length="329" mass="33393">MRALGRRAWFAAALSLSALAPRVRAQPAAGGEFPSRPLRLVLGFPPGSAADVAARLIAPGMGASLGQQVVVENRPGAGSNIAAEAVTRAVADGHTILLGSVANTINASLQRDLSFDFGRDLAPVAPLVTVPNLLVVHPSVEARDLAGLVALAREQPGGLFFGSSGIGTAPHLSGEMMNMMAGVRMTHVPYPGSAQAVTDLLAGRVSVMFSPASTVLAHVREGRLRALASTGAARTAAAPDLPTMEEAGLAGFESAVWFGLYAPAATPAPVVARLADAARAALAAPATRAALATQGFDLLEGGPEALARLTAAETAKWARVVEASGARAN</sequence>
<keyword evidence="4" id="KW-1185">Reference proteome</keyword>
<evidence type="ECO:0000313" key="4">
    <source>
        <dbReference type="Proteomes" id="UP001589789"/>
    </source>
</evidence>
<dbReference type="Proteomes" id="UP001589789">
    <property type="component" value="Unassembled WGS sequence"/>
</dbReference>
<dbReference type="PANTHER" id="PTHR42928:SF5">
    <property type="entry name" value="BLR1237 PROTEIN"/>
    <property type="match status" value="1"/>
</dbReference>
<dbReference type="PANTHER" id="PTHR42928">
    <property type="entry name" value="TRICARBOXYLATE-BINDING PROTEIN"/>
    <property type="match status" value="1"/>
</dbReference>
<proteinExistence type="inferred from homology"/>
<comment type="caution">
    <text evidence="3">The sequence shown here is derived from an EMBL/GenBank/DDBJ whole genome shotgun (WGS) entry which is preliminary data.</text>
</comment>
<reference evidence="3 4" key="1">
    <citation type="submission" date="2024-09" db="EMBL/GenBank/DDBJ databases">
        <authorList>
            <person name="Sun Q."/>
            <person name="Mori K."/>
        </authorList>
    </citation>
    <scope>NUCLEOTIDE SEQUENCE [LARGE SCALE GENOMIC DNA]</scope>
    <source>
        <strain evidence="3 4">CCM 7468</strain>
    </source>
</reference>
<comment type="similarity">
    <text evidence="1">Belongs to the UPF0065 (bug) family.</text>
</comment>
<accession>A0ABV6IQE2</accession>
<name>A0ABV6IQE2_9PROT</name>
<dbReference type="PIRSF" id="PIRSF017082">
    <property type="entry name" value="YflP"/>
    <property type="match status" value="1"/>
</dbReference>
<gene>
    <name evidence="3" type="ORF">ACFFIC_04800</name>
</gene>
<feature type="signal peptide" evidence="2">
    <location>
        <begin position="1"/>
        <end position="25"/>
    </location>
</feature>
<dbReference type="InterPro" id="IPR005064">
    <property type="entry name" value="BUG"/>
</dbReference>
<feature type="chain" id="PRO_5045848230" evidence="2">
    <location>
        <begin position="26"/>
        <end position="329"/>
    </location>
</feature>
<keyword evidence="2" id="KW-0732">Signal</keyword>
<organism evidence="3 4">
    <name type="scientific">Muricoccus vinaceus</name>
    <dbReference type="NCBI Taxonomy" id="424704"/>
    <lineage>
        <taxon>Bacteria</taxon>
        <taxon>Pseudomonadati</taxon>
        <taxon>Pseudomonadota</taxon>
        <taxon>Alphaproteobacteria</taxon>
        <taxon>Acetobacterales</taxon>
        <taxon>Roseomonadaceae</taxon>
        <taxon>Muricoccus</taxon>
    </lineage>
</organism>